<evidence type="ECO:0000256" key="1">
    <source>
        <dbReference type="SAM" id="SignalP"/>
    </source>
</evidence>
<dbReference type="Pfam" id="PF14273">
    <property type="entry name" value="DUF4360"/>
    <property type="match status" value="1"/>
</dbReference>
<dbReference type="InterPro" id="IPR025649">
    <property type="entry name" value="DUF4360"/>
</dbReference>
<dbReference type="PANTHER" id="PTHR38847:SF1">
    <property type="entry name" value="PSEUDOURIDINE SYNTHASE RSUA_RLUA-LIKE DOMAIN-CONTAINING PROTEIN"/>
    <property type="match status" value="1"/>
</dbReference>
<evidence type="ECO:0000313" key="2">
    <source>
        <dbReference type="EMBL" id="MBE9106230.1"/>
    </source>
</evidence>
<name>A0ABR9U307_9NOSO</name>
<evidence type="ECO:0000313" key="3">
    <source>
        <dbReference type="Proteomes" id="UP000647836"/>
    </source>
</evidence>
<dbReference type="Proteomes" id="UP000647836">
    <property type="component" value="Unassembled WGS sequence"/>
</dbReference>
<organism evidence="2 3">
    <name type="scientific">Nostoc cf. edaphicum LEGE 07299</name>
    <dbReference type="NCBI Taxonomy" id="2777974"/>
    <lineage>
        <taxon>Bacteria</taxon>
        <taxon>Bacillati</taxon>
        <taxon>Cyanobacteriota</taxon>
        <taxon>Cyanophyceae</taxon>
        <taxon>Nostocales</taxon>
        <taxon>Nostocaceae</taxon>
        <taxon>Nostoc</taxon>
    </lineage>
</organism>
<reference evidence="2 3" key="1">
    <citation type="submission" date="2020-10" db="EMBL/GenBank/DDBJ databases">
        <authorList>
            <person name="Castelo-Branco R."/>
            <person name="Eusebio N."/>
            <person name="Adriana R."/>
            <person name="Vieira A."/>
            <person name="Brugerolle De Fraissinette N."/>
            <person name="Rezende De Castro R."/>
            <person name="Schneider M.P."/>
            <person name="Vasconcelos V."/>
            <person name="Leao P.N."/>
        </authorList>
    </citation>
    <scope>NUCLEOTIDE SEQUENCE [LARGE SCALE GENOMIC DNA]</scope>
    <source>
        <strain evidence="2 3">LEGE 07299</strain>
    </source>
</reference>
<keyword evidence="1" id="KW-0732">Signal</keyword>
<dbReference type="RefSeq" id="WP_194044983.1">
    <property type="nucleotide sequence ID" value="NZ_JADEXF010000479.1"/>
</dbReference>
<feature type="chain" id="PRO_5045362140" evidence="1">
    <location>
        <begin position="24"/>
        <end position="192"/>
    </location>
</feature>
<feature type="signal peptide" evidence="1">
    <location>
        <begin position="1"/>
        <end position="23"/>
    </location>
</feature>
<comment type="caution">
    <text evidence="2">The sequence shown here is derived from an EMBL/GenBank/DDBJ whole genome shotgun (WGS) entry which is preliminary data.</text>
</comment>
<dbReference type="PANTHER" id="PTHR38847">
    <property type="match status" value="1"/>
</dbReference>
<dbReference type="EMBL" id="JADEXF010000479">
    <property type="protein sequence ID" value="MBE9106230.1"/>
    <property type="molecule type" value="Genomic_DNA"/>
</dbReference>
<keyword evidence="3" id="KW-1185">Reference proteome</keyword>
<sequence length="192" mass="20549">MKFLKTFFATVALIAASVGPAFADTTSVQIIDAVYGGNGCPENSAAVGISPDGQELTILFDSFIALANNQAQSRKSCNLNIGIRVPQGFQISLYDADYRGYVAAATTGTLRAEYFFAGSRGPVFTRTLIGGTDYFVRDSLATVANVWSACGDSVNMRVNASMRASGVGMATVDSFDLAHRGLVYHLRYRRCV</sequence>
<gene>
    <name evidence="2" type="ORF">IQ229_15190</name>
</gene>
<protein>
    <submittedName>
        <fullName evidence="2">DUF4360 domain-containing protein</fullName>
    </submittedName>
</protein>
<accession>A0ABR9U307</accession>
<proteinExistence type="predicted"/>